<dbReference type="CDD" id="cd07302">
    <property type="entry name" value="CHD"/>
    <property type="match status" value="2"/>
</dbReference>
<evidence type="ECO:0000256" key="2">
    <source>
        <dbReference type="ARBA" id="ARBA00001946"/>
    </source>
</evidence>
<keyword evidence="11" id="KW-0115">cAMP biosynthesis</keyword>
<dbReference type="GO" id="GO:0035556">
    <property type="term" value="P:intracellular signal transduction"/>
    <property type="evidence" value="ECO:0007669"/>
    <property type="project" value="InterPro"/>
</dbReference>
<dbReference type="InterPro" id="IPR032628">
    <property type="entry name" value="AC_N"/>
</dbReference>
<evidence type="ECO:0000256" key="6">
    <source>
        <dbReference type="ARBA" id="ARBA00022723"/>
    </source>
</evidence>
<evidence type="ECO:0000313" key="17">
    <source>
        <dbReference type="EMBL" id="CAL1301145.1"/>
    </source>
</evidence>
<keyword evidence="9" id="KW-0460">Magnesium</keyword>
<dbReference type="SUPFAM" id="SSF55073">
    <property type="entry name" value="Nucleotide cyclase"/>
    <property type="match status" value="2"/>
</dbReference>
<evidence type="ECO:0000256" key="3">
    <source>
        <dbReference type="ARBA" id="ARBA00004141"/>
    </source>
</evidence>
<keyword evidence="18" id="KW-1185">Reference proteome</keyword>
<evidence type="ECO:0000256" key="8">
    <source>
        <dbReference type="ARBA" id="ARBA00022840"/>
    </source>
</evidence>
<dbReference type="GO" id="GO:0006171">
    <property type="term" value="P:cAMP biosynthetic process"/>
    <property type="evidence" value="ECO:0007669"/>
    <property type="project" value="UniProtKB-KW"/>
</dbReference>
<feature type="domain" description="Guanylate cyclase" evidence="16">
    <location>
        <begin position="311"/>
        <end position="438"/>
    </location>
</feature>
<dbReference type="AlphaFoldDB" id="A0AAV2BZ00"/>
<evidence type="ECO:0000256" key="11">
    <source>
        <dbReference type="ARBA" id="ARBA00022998"/>
    </source>
</evidence>
<dbReference type="EC" id="4.6.1.1" evidence="4"/>
<evidence type="ECO:0000256" key="10">
    <source>
        <dbReference type="ARBA" id="ARBA00022989"/>
    </source>
</evidence>
<keyword evidence="8" id="KW-0067">ATP-binding</keyword>
<dbReference type="SMART" id="SM00044">
    <property type="entry name" value="CYCc"/>
    <property type="match status" value="2"/>
</dbReference>
<evidence type="ECO:0000256" key="5">
    <source>
        <dbReference type="ARBA" id="ARBA00022692"/>
    </source>
</evidence>
<dbReference type="Pfam" id="PF00211">
    <property type="entry name" value="Guanylate_cyc"/>
    <property type="match status" value="2"/>
</dbReference>
<accession>A0AAV2BZ00</accession>
<evidence type="ECO:0000313" key="18">
    <source>
        <dbReference type="Proteomes" id="UP001497382"/>
    </source>
</evidence>
<dbReference type="GO" id="GO:0046872">
    <property type="term" value="F:metal ion binding"/>
    <property type="evidence" value="ECO:0007669"/>
    <property type="project" value="UniProtKB-KW"/>
</dbReference>
<evidence type="ECO:0000256" key="15">
    <source>
        <dbReference type="SAM" id="Phobius"/>
    </source>
</evidence>
<evidence type="ECO:0000256" key="13">
    <source>
        <dbReference type="ARBA" id="ARBA00023239"/>
    </source>
</evidence>
<keyword evidence="10 15" id="KW-1133">Transmembrane helix</keyword>
<name>A0AAV2BZ00_9ARAC</name>
<dbReference type="InterPro" id="IPR018297">
    <property type="entry name" value="A/G_cyclase_CS"/>
</dbReference>
<dbReference type="FunFam" id="3.30.70.1230:FF:000024">
    <property type="entry name" value="ACXA, isoform A"/>
    <property type="match status" value="1"/>
</dbReference>
<sequence length="1093" mass="124725">MAGLDLLARKSLEHGSEASILLSNSSVGSNESGHQDHWSWRHLSEQFCIKNAESLFEKYKSRLQHAMLILALLANFVSGMLAIVILCCFSSTSLESIKVPLAAKTAITLINFIFFIISCKEKWFFSSHSRIIVSSFLLILTVTAETTSSVQRIASGYSAGPRFSAYSLLISTIFLPFPKWYQVGLASAFVTTFELVISGLSYRLEANLKWNQMLADVIFHVTVALMGFYIRFLLEFTNRKAFLDRRECFENKFHLQYEKDQEDRLLLSVLPKHISVQVKDGIRDVIRRIHLTPMPQRPFTEIFVEKHKNVSILYADIVNSVALTASLHGSELVETLNELFGRFDDKAEKNSCLRIKLLGDCYYCVSGLPDDDPRHADHCVQMAVDMIDIIRKFREETRVNVDMRIGVHSGKVLSGLLGLRKWQFDIWSRDVTIASRMEQTGRPGCVHISKATKDLLKGEYNIEPNNGDIRDEYLSKLDIETFFIMPSKKQPMKESLYIPANLEKSPAHGRRVSSINHEKIQRRQSNAVEVLTSRRRTVLGFSLLHFHQMVSQVNESMEDAIDAMALSKKDQWFNPEGIQPLLLTFLDISLEMPFMKQKDPLFKYSLLAILFACFAITAIGALLKPSSNLFWIPSCITFLIVIISILLTWLPIIWKMIKKSSKASVVSMLKGASNSFLLRTILVTLLAVLLMTASLMGMEDCDRPQVPFVPENRTVPVGVAIACENPWYFTWCAILSMISVSVFLRIHFFIKLLINGSLVAAFSGVIYSKSNLFYKTYLQDWNRMPAGVDQYWCLLVTLFLLHLLDRQVEYIGRLDYLWKRKLKKEQEEAKTMGLVNRTLLQNILPVHVAQYYLTKESVHFNLDLYHEEYSSVAVMFASIPNYMDYYSESLLNDEGRKCLQVLHEIICEFDKLLYEPPFLKLEKIKTIGSTYMAAAGLQPGRNSSRTSYEVKERRRDRRDHIINAKSYGQQEEDAAQNVLVLTKFAMTIMDALQEMNERFRQHFHLRIGIAVGPVLAGVVGSSKPQYDIWGDTVNIASRMDSTGVPGFIQVTERAAELLKESTKYDIECRGKTFIKGKGMMTTYLLRPCEVTKL</sequence>
<comment type="caution">
    <text evidence="17">The sequence shown here is derived from an EMBL/GenBank/DDBJ whole genome shotgun (WGS) entry which is preliminary data.</text>
</comment>
<evidence type="ECO:0000256" key="14">
    <source>
        <dbReference type="RuleBase" id="RU000405"/>
    </source>
</evidence>
<comment type="similarity">
    <text evidence="14">Belongs to the adenylyl cyclase class-4/guanylyl cyclase family.</text>
</comment>
<evidence type="ECO:0000256" key="1">
    <source>
        <dbReference type="ARBA" id="ARBA00001593"/>
    </source>
</evidence>
<feature type="transmembrane region" description="Helical" evidence="15">
    <location>
        <begin position="749"/>
        <end position="768"/>
    </location>
</feature>
<dbReference type="GO" id="GO:0004016">
    <property type="term" value="F:adenylate cyclase activity"/>
    <property type="evidence" value="ECO:0007669"/>
    <property type="project" value="UniProtKB-EC"/>
</dbReference>
<feature type="transmembrane region" description="Helical" evidence="15">
    <location>
        <begin position="726"/>
        <end position="744"/>
    </location>
</feature>
<organism evidence="17 18">
    <name type="scientific">Larinioides sclopetarius</name>
    <dbReference type="NCBI Taxonomy" id="280406"/>
    <lineage>
        <taxon>Eukaryota</taxon>
        <taxon>Metazoa</taxon>
        <taxon>Ecdysozoa</taxon>
        <taxon>Arthropoda</taxon>
        <taxon>Chelicerata</taxon>
        <taxon>Arachnida</taxon>
        <taxon>Araneae</taxon>
        <taxon>Araneomorphae</taxon>
        <taxon>Entelegynae</taxon>
        <taxon>Araneoidea</taxon>
        <taxon>Araneidae</taxon>
        <taxon>Larinioides</taxon>
    </lineage>
</organism>
<feature type="transmembrane region" description="Helical" evidence="15">
    <location>
        <begin position="68"/>
        <end position="93"/>
    </location>
</feature>
<keyword evidence="5 15" id="KW-0812">Transmembrane</keyword>
<keyword evidence="13 14" id="KW-0456">Lyase</keyword>
<comment type="catalytic activity">
    <reaction evidence="1">
        <text>ATP = 3',5'-cyclic AMP + diphosphate</text>
        <dbReference type="Rhea" id="RHEA:15389"/>
        <dbReference type="ChEBI" id="CHEBI:30616"/>
        <dbReference type="ChEBI" id="CHEBI:33019"/>
        <dbReference type="ChEBI" id="CHEBI:58165"/>
        <dbReference type="EC" id="4.6.1.1"/>
    </reaction>
</comment>
<evidence type="ECO:0000256" key="9">
    <source>
        <dbReference type="ARBA" id="ARBA00022842"/>
    </source>
</evidence>
<evidence type="ECO:0000256" key="12">
    <source>
        <dbReference type="ARBA" id="ARBA00023136"/>
    </source>
</evidence>
<feature type="domain" description="Guanylate cyclase" evidence="16">
    <location>
        <begin position="873"/>
        <end position="1040"/>
    </location>
</feature>
<dbReference type="Pfam" id="PF16214">
    <property type="entry name" value="AC_N"/>
    <property type="match status" value="1"/>
</dbReference>
<proteinExistence type="inferred from homology"/>
<dbReference type="GO" id="GO:0007189">
    <property type="term" value="P:adenylate cyclase-activating G protein-coupled receptor signaling pathway"/>
    <property type="evidence" value="ECO:0007669"/>
    <property type="project" value="TreeGrafter"/>
</dbReference>
<dbReference type="PROSITE" id="PS50125">
    <property type="entry name" value="GUANYLATE_CYCLASE_2"/>
    <property type="match status" value="2"/>
</dbReference>
<evidence type="ECO:0000259" key="16">
    <source>
        <dbReference type="PROSITE" id="PS50125"/>
    </source>
</evidence>
<evidence type="ECO:0000256" key="7">
    <source>
        <dbReference type="ARBA" id="ARBA00022741"/>
    </source>
</evidence>
<keyword evidence="6" id="KW-0479">Metal-binding</keyword>
<dbReference type="PROSITE" id="PS00452">
    <property type="entry name" value="GUANYLATE_CYCLASE_1"/>
    <property type="match status" value="1"/>
</dbReference>
<dbReference type="EMBL" id="CAXIEN010000628">
    <property type="protein sequence ID" value="CAL1301145.1"/>
    <property type="molecule type" value="Genomic_DNA"/>
</dbReference>
<evidence type="ECO:0000256" key="4">
    <source>
        <dbReference type="ARBA" id="ARBA00012201"/>
    </source>
</evidence>
<keyword evidence="7" id="KW-0547">Nucleotide-binding</keyword>
<comment type="cofactor">
    <cofactor evidence="2">
        <name>Mg(2+)</name>
        <dbReference type="ChEBI" id="CHEBI:18420"/>
    </cofactor>
</comment>
<dbReference type="GO" id="GO:0007193">
    <property type="term" value="P:adenylate cyclase-inhibiting G protein-coupled receptor signaling pathway"/>
    <property type="evidence" value="ECO:0007669"/>
    <property type="project" value="TreeGrafter"/>
</dbReference>
<gene>
    <name evidence="17" type="ORF">LARSCL_LOCUS22346</name>
</gene>
<comment type="subcellular location">
    <subcellularLocation>
        <location evidence="3">Membrane</location>
        <topology evidence="3">Multi-pass membrane protein</topology>
    </subcellularLocation>
</comment>
<dbReference type="Gene3D" id="3.30.70.1230">
    <property type="entry name" value="Nucleotide cyclase"/>
    <property type="match status" value="2"/>
</dbReference>
<dbReference type="PANTHER" id="PTHR45627:SF12">
    <property type="entry name" value="ADENYLATE CYCLASE TYPE 2"/>
    <property type="match status" value="1"/>
</dbReference>
<dbReference type="GO" id="GO:0005886">
    <property type="term" value="C:plasma membrane"/>
    <property type="evidence" value="ECO:0007669"/>
    <property type="project" value="TreeGrafter"/>
</dbReference>
<reference evidence="17 18" key="1">
    <citation type="submission" date="2024-04" db="EMBL/GenBank/DDBJ databases">
        <authorList>
            <person name="Rising A."/>
            <person name="Reimegard J."/>
            <person name="Sonavane S."/>
            <person name="Akerstrom W."/>
            <person name="Nylinder S."/>
            <person name="Hedman E."/>
            <person name="Kallberg Y."/>
        </authorList>
    </citation>
    <scope>NUCLEOTIDE SEQUENCE [LARGE SCALE GENOMIC DNA]</scope>
</reference>
<feature type="transmembrane region" description="Helical" evidence="15">
    <location>
        <begin position="214"/>
        <end position="234"/>
    </location>
</feature>
<dbReference type="InterPro" id="IPR029787">
    <property type="entry name" value="Nucleotide_cyclase"/>
</dbReference>
<dbReference type="GO" id="GO:0005524">
    <property type="term" value="F:ATP binding"/>
    <property type="evidence" value="ECO:0007669"/>
    <property type="project" value="UniProtKB-KW"/>
</dbReference>
<feature type="transmembrane region" description="Helical" evidence="15">
    <location>
        <begin position="601"/>
        <end position="623"/>
    </location>
</feature>
<protein>
    <recommendedName>
        <fullName evidence="4">adenylate cyclase</fullName>
        <ecNumber evidence="4">4.6.1.1</ecNumber>
    </recommendedName>
</protein>
<feature type="transmembrane region" description="Helical" evidence="15">
    <location>
        <begin position="99"/>
        <end position="119"/>
    </location>
</feature>
<keyword evidence="12 15" id="KW-0472">Membrane</keyword>
<dbReference type="FunFam" id="3.30.70.1230:FF:000008">
    <property type="entry name" value="Adenylate cyclase type 9"/>
    <property type="match status" value="1"/>
</dbReference>
<dbReference type="PANTHER" id="PTHR45627">
    <property type="entry name" value="ADENYLATE CYCLASE TYPE 1"/>
    <property type="match status" value="1"/>
</dbReference>
<feature type="transmembrane region" description="Helical" evidence="15">
    <location>
        <begin position="629"/>
        <end position="655"/>
    </location>
</feature>
<feature type="transmembrane region" description="Helical" evidence="15">
    <location>
        <begin position="676"/>
        <end position="698"/>
    </location>
</feature>
<feature type="transmembrane region" description="Helical" evidence="15">
    <location>
        <begin position="184"/>
        <end position="202"/>
    </location>
</feature>
<dbReference type="Proteomes" id="UP001497382">
    <property type="component" value="Unassembled WGS sequence"/>
</dbReference>
<dbReference type="InterPro" id="IPR001054">
    <property type="entry name" value="A/G_cyclase"/>
</dbReference>